<reference evidence="2 3" key="1">
    <citation type="journal article" date="2020" name="Biotechnol. Biofuels">
        <title>New insights from the biogas microbiome by comprehensive genome-resolved metagenomics of nearly 1600 species originating from multiple anaerobic digesters.</title>
        <authorList>
            <person name="Campanaro S."/>
            <person name="Treu L."/>
            <person name="Rodriguez-R L.M."/>
            <person name="Kovalovszki A."/>
            <person name="Ziels R.M."/>
            <person name="Maus I."/>
            <person name="Zhu X."/>
            <person name="Kougias P.G."/>
            <person name="Basile A."/>
            <person name="Luo G."/>
            <person name="Schluter A."/>
            <person name="Konstantinidis K.T."/>
            <person name="Angelidaki I."/>
        </authorList>
    </citation>
    <scope>NUCLEOTIDE SEQUENCE [LARGE SCALE GENOMIC DNA]</scope>
    <source>
        <strain evidence="2">AS27yjCOA_65</strain>
    </source>
</reference>
<gene>
    <name evidence="2" type="ORF">GYA55_08465</name>
</gene>
<evidence type="ECO:0000256" key="1">
    <source>
        <dbReference type="SAM" id="SignalP"/>
    </source>
</evidence>
<name>A0A7X9FSU4_9DELT</name>
<dbReference type="Proteomes" id="UP000524246">
    <property type="component" value="Unassembled WGS sequence"/>
</dbReference>
<sequence length="495" mass="53840">MSYRVILFSYCLVFFHCAVSQAAQDSIGLHSIPVKVEKFSQKRKGAIIQVRTTILFGPGHVDVRRIEPSSLRLHLYDKNGETLTRKGLFLESVWRERRRLFEANAILPAMAATPIPCRTAFPNQLKKSATPTPLPFELLESKMSVATNYKMDLPRKTIGKIKLRDGGLVLSFRGSYIKRKKTRRPDSLSIGGVSFKDGSPGIDFRVTGQGYLLPSKPRNQESSDEGSLPVYSSAANAGQSNVWCYYSISTRQEWDPEQGDGTSLSERCGFLYAVRTRGVESLVVGDDKANGDGFAFSMCPFASASSSNAATGFWKIQFDLNGSNCGSELYDWTRESKGELFVQAGFNAKSTIAFASRTTDSEEGSDSTPISAAITADRLVSCTRSIQVGVSASADSDDTASLGANIGIGVTCSENNDQPHKERYNGGGEISHSPRYSRHFSVAIRSGIKGELFAGGVGMNGIPPETTAMFSASGSTEFLASADCCHCYYPATYKR</sequence>
<proteinExistence type="predicted"/>
<accession>A0A7X9FSU4</accession>
<evidence type="ECO:0000313" key="3">
    <source>
        <dbReference type="Proteomes" id="UP000524246"/>
    </source>
</evidence>
<feature type="chain" id="PRO_5031386669" evidence="1">
    <location>
        <begin position="23"/>
        <end position="495"/>
    </location>
</feature>
<feature type="signal peptide" evidence="1">
    <location>
        <begin position="1"/>
        <end position="22"/>
    </location>
</feature>
<organism evidence="2 3">
    <name type="scientific">SAR324 cluster bacterium</name>
    <dbReference type="NCBI Taxonomy" id="2024889"/>
    <lineage>
        <taxon>Bacteria</taxon>
        <taxon>Deltaproteobacteria</taxon>
        <taxon>SAR324 cluster</taxon>
    </lineage>
</organism>
<protein>
    <submittedName>
        <fullName evidence="2">Uncharacterized protein</fullName>
    </submittedName>
</protein>
<dbReference type="AlphaFoldDB" id="A0A7X9FSU4"/>
<dbReference type="EMBL" id="JAAZON010000374">
    <property type="protein sequence ID" value="NMC63189.1"/>
    <property type="molecule type" value="Genomic_DNA"/>
</dbReference>
<evidence type="ECO:0000313" key="2">
    <source>
        <dbReference type="EMBL" id="NMC63189.1"/>
    </source>
</evidence>
<keyword evidence="1" id="KW-0732">Signal</keyword>
<comment type="caution">
    <text evidence="2">The sequence shown here is derived from an EMBL/GenBank/DDBJ whole genome shotgun (WGS) entry which is preliminary data.</text>
</comment>